<gene>
    <name evidence="2" type="ORF">TM7x_00470</name>
</gene>
<keyword evidence="1" id="KW-1133">Transmembrane helix</keyword>
<dbReference type="Proteomes" id="UP000030902">
    <property type="component" value="Chromosome"/>
</dbReference>
<dbReference type="InterPro" id="IPR012902">
    <property type="entry name" value="N_methyl_site"/>
</dbReference>
<reference evidence="2 3" key="1">
    <citation type="journal article" date="2015" name="Proc. Natl. Acad. Sci. U.S.A.">
        <title>Cultivation of a human-associated TM7 phylotype reveals a reduced genome and epibiotic parasitic lifestyle.</title>
        <authorList>
            <person name="He X."/>
            <person name="McLean J.S."/>
            <person name="Edlund A."/>
            <person name="Yooseph S."/>
            <person name="Hall A.P."/>
            <person name="Liu S.Y."/>
            <person name="Dorrestein P.C."/>
            <person name="Esquenazi E."/>
            <person name="Hunter R.C."/>
            <person name="Cheng G."/>
            <person name="Nelson K.E."/>
            <person name="Lux R."/>
            <person name="Shi W."/>
        </authorList>
    </citation>
    <scope>NUCLEOTIDE SEQUENCE [LARGE SCALE GENOMIC DNA]</scope>
    <source>
        <strain evidence="2 3">TM7x</strain>
    </source>
</reference>
<organism evidence="2 3">
    <name type="scientific">Candidatus Nanosynbacter lyticus</name>
    <dbReference type="NCBI Taxonomy" id="2093824"/>
    <lineage>
        <taxon>Bacteria</taxon>
        <taxon>Candidatus Saccharimonadota</taxon>
        <taxon>Candidatus Saccharimonadia</taxon>
        <taxon>Candidatus Nanosynbacterales</taxon>
        <taxon>Candidatus Nanosynbacteraceae</taxon>
        <taxon>Candidatus Nanosynbacter</taxon>
    </lineage>
</organism>
<dbReference type="RefSeq" id="WP_039326823.1">
    <property type="nucleotide sequence ID" value="NZ_CP007496.1"/>
</dbReference>
<evidence type="ECO:0000313" key="2">
    <source>
        <dbReference type="EMBL" id="AJA06711.1"/>
    </source>
</evidence>
<evidence type="ECO:0008006" key="4">
    <source>
        <dbReference type="Google" id="ProtNLM"/>
    </source>
</evidence>
<keyword evidence="1" id="KW-0812">Transmembrane</keyword>
<accession>A0A6S4GUB2</accession>
<evidence type="ECO:0000256" key="1">
    <source>
        <dbReference type="SAM" id="Phobius"/>
    </source>
</evidence>
<dbReference type="EMBL" id="CP007496">
    <property type="protein sequence ID" value="AJA06711.1"/>
    <property type="molecule type" value="Genomic_DNA"/>
</dbReference>
<protein>
    <recommendedName>
        <fullName evidence="4">Prepilin-type N-terminal cleavage/methylation domain-containing protein</fullName>
    </recommendedName>
</protein>
<keyword evidence="3" id="KW-1185">Reference proteome</keyword>
<dbReference type="PROSITE" id="PS00409">
    <property type="entry name" value="PROKAR_NTER_METHYL"/>
    <property type="match status" value="1"/>
</dbReference>
<feature type="transmembrane region" description="Helical" evidence="1">
    <location>
        <begin position="12"/>
        <end position="33"/>
    </location>
</feature>
<keyword evidence="1" id="KW-0472">Membrane</keyword>
<name>A0A6S4GUB2_9BACT</name>
<dbReference type="AlphaFoldDB" id="A0A6S4GUB2"/>
<proteinExistence type="predicted"/>
<sequence length="232" mass="25515">MTRVDKQGFTLVELMLAMAFISILLLSITMVGVQAGRMYSRGVVLRDINQAGRDISDTIRRDFLQANANKIDGSGLRVPNNSSWATGRLCLGSHSYVWNNPRYLDDPSLLGANRLFKVDGNPINLVRVVDADGGLCKKDGSGKYPEMVDLAKSSNLLRSISSGDGSIGMHDVTLEKITSDDSREALYKLTFTLGTSKMSEIRNSSCKDPSETDNNFDFCSINKFEMIVRTNG</sequence>
<dbReference type="NCBIfam" id="TIGR02532">
    <property type="entry name" value="IV_pilin_GFxxxE"/>
    <property type="match status" value="1"/>
</dbReference>
<evidence type="ECO:0000313" key="3">
    <source>
        <dbReference type="Proteomes" id="UP000030902"/>
    </source>
</evidence>
<dbReference type="KEGG" id="sox:TM7x_00470"/>